<dbReference type="GO" id="GO:0009966">
    <property type="term" value="P:regulation of signal transduction"/>
    <property type="evidence" value="ECO:0007669"/>
    <property type="project" value="InterPro"/>
</dbReference>
<feature type="region of interest" description="Disordered" evidence="3">
    <location>
        <begin position="294"/>
        <end position="379"/>
    </location>
</feature>
<evidence type="ECO:0000256" key="3">
    <source>
        <dbReference type="SAM" id="MobiDB-lite"/>
    </source>
</evidence>
<feature type="compositionally biased region" description="Polar residues" evidence="3">
    <location>
        <begin position="145"/>
        <end position="157"/>
    </location>
</feature>
<dbReference type="EMBL" id="JAULJE010000020">
    <property type="protein sequence ID" value="KAK1331613.1"/>
    <property type="molecule type" value="Genomic_DNA"/>
</dbReference>
<accession>A0AA40HI64</accession>
<evidence type="ECO:0000313" key="5">
    <source>
        <dbReference type="Proteomes" id="UP001177744"/>
    </source>
</evidence>
<proteinExistence type="inferred from homology"/>
<evidence type="ECO:0000256" key="2">
    <source>
        <dbReference type="ARBA" id="ARBA00023272"/>
    </source>
</evidence>
<reference evidence="4" key="1">
    <citation type="submission" date="2023-06" db="EMBL/GenBank/DDBJ databases">
        <title>Reference genome for the Northern bat (Eptesicus nilssonii), a most northern bat species.</title>
        <authorList>
            <person name="Laine V.N."/>
            <person name="Pulliainen A.T."/>
            <person name="Lilley T.M."/>
        </authorList>
    </citation>
    <scope>NUCLEOTIDE SEQUENCE</scope>
    <source>
        <strain evidence="4">BLF_Eptnil</strain>
        <tissue evidence="4">Kidney</tissue>
    </source>
</reference>
<feature type="compositionally biased region" description="Low complexity" evidence="3">
    <location>
        <begin position="120"/>
        <end position="130"/>
    </location>
</feature>
<gene>
    <name evidence="4" type="ORF">QTO34_009571</name>
</gene>
<keyword evidence="5" id="KW-1185">Reference proteome</keyword>
<dbReference type="Proteomes" id="UP001177744">
    <property type="component" value="Unassembled WGS sequence"/>
</dbReference>
<protein>
    <recommendedName>
        <fullName evidence="6">Protein phosphatase inhibitor 2</fullName>
    </recommendedName>
</protein>
<feature type="compositionally biased region" description="Polar residues" evidence="3">
    <location>
        <begin position="421"/>
        <end position="430"/>
    </location>
</feature>
<feature type="region of interest" description="Disordered" evidence="3">
    <location>
        <begin position="399"/>
        <end position="450"/>
    </location>
</feature>
<comment type="caution">
    <text evidence="4">The sequence shown here is derived from an EMBL/GenBank/DDBJ whole genome shotgun (WGS) entry which is preliminary data.</text>
</comment>
<dbReference type="PANTHER" id="PTHR12398:SF8">
    <property type="entry name" value="RIKEN CDNA 2810408A11 GENE"/>
    <property type="match status" value="1"/>
</dbReference>
<evidence type="ECO:0008006" key="6">
    <source>
        <dbReference type="Google" id="ProtNLM"/>
    </source>
</evidence>
<dbReference type="Pfam" id="PF04979">
    <property type="entry name" value="IPP-2"/>
    <property type="match status" value="1"/>
</dbReference>
<keyword evidence="2" id="KW-0650">Protein phosphatase inhibitor</keyword>
<dbReference type="AlphaFoldDB" id="A0AA40HI64"/>
<comment type="similarity">
    <text evidence="1">Belongs to the protein phosphatase inhibitor 2 family.</text>
</comment>
<dbReference type="Gene3D" id="6.10.250.1050">
    <property type="match status" value="1"/>
</dbReference>
<feature type="compositionally biased region" description="Low complexity" evidence="3">
    <location>
        <begin position="304"/>
        <end position="315"/>
    </location>
</feature>
<feature type="compositionally biased region" description="Acidic residues" evidence="3">
    <location>
        <begin position="402"/>
        <end position="412"/>
    </location>
</feature>
<evidence type="ECO:0000313" key="4">
    <source>
        <dbReference type="EMBL" id="KAK1331613.1"/>
    </source>
</evidence>
<evidence type="ECO:0000256" key="1">
    <source>
        <dbReference type="ARBA" id="ARBA00005472"/>
    </source>
</evidence>
<sequence length="450" mass="48399">MEKQESGGAAGSLTQESPGGVTREVPGGITGIEAGSGLPSGVVLSQGSRRSGIGIRSPDSCRHSRVVAVHGPRPSQHPGEVVGHSLASGTYPGGFNPPIPGTFASGTSDFGSKGSGMHNSGSSPRSGSTSLHPHKLYEDRPHSILKNSNPTLTQKSPSAEKKKAQHWDEMNIMTTYHPADKDYGFMKVDEPSTPFHRLPPQDSDEPPLTVTPEALTERLAAMDNFSPKVLQQHPDNRSSGSSDNFSKTCEMRGGDCMGRGGGVNHGRKAEFLNWPTDSSGFEKHRKAHYNEGKFLNTQKSQPLGNKNSNGGSESLGSGGRGVMLGPESRPVEGGQARGLARGAEDEIGLVTRNHIRETQDPSTFRNQSPASAIITSDKEADLQRKEYYSKGRYLRCCPHPELEEDMEDEQQDSDSSTSLSWTGENSTGTEVRSLDHRGSPLRDHRPSRTP</sequence>
<organism evidence="4 5">
    <name type="scientific">Cnephaeus nilssonii</name>
    <name type="common">Northern bat</name>
    <name type="synonym">Eptesicus nilssonii</name>
    <dbReference type="NCBI Taxonomy" id="3371016"/>
    <lineage>
        <taxon>Eukaryota</taxon>
        <taxon>Metazoa</taxon>
        <taxon>Chordata</taxon>
        <taxon>Craniata</taxon>
        <taxon>Vertebrata</taxon>
        <taxon>Euteleostomi</taxon>
        <taxon>Mammalia</taxon>
        <taxon>Eutheria</taxon>
        <taxon>Laurasiatheria</taxon>
        <taxon>Chiroptera</taxon>
        <taxon>Yangochiroptera</taxon>
        <taxon>Vespertilionidae</taxon>
        <taxon>Cnephaeus</taxon>
    </lineage>
</organism>
<feature type="region of interest" description="Disordered" evidence="3">
    <location>
        <begin position="1"/>
        <end position="165"/>
    </location>
</feature>
<name>A0AA40HI64_CNENI</name>
<dbReference type="GO" id="GO:0004864">
    <property type="term" value="F:protein phosphatase inhibitor activity"/>
    <property type="evidence" value="ECO:0007669"/>
    <property type="project" value="UniProtKB-KW"/>
</dbReference>
<feature type="compositionally biased region" description="Basic and acidic residues" evidence="3">
    <location>
        <begin position="432"/>
        <end position="450"/>
    </location>
</feature>
<dbReference type="PANTHER" id="PTHR12398">
    <property type="entry name" value="PROTEIN PHOSPHATASE INHIBITOR"/>
    <property type="match status" value="1"/>
</dbReference>
<feature type="compositionally biased region" description="Polar residues" evidence="3">
    <location>
        <begin position="360"/>
        <end position="374"/>
    </location>
</feature>
<dbReference type="InterPro" id="IPR007062">
    <property type="entry name" value="PPI-2"/>
</dbReference>